<name>A0A382ETL2_9ZZZZ</name>
<gene>
    <name evidence="1" type="ORF">METZ01_LOCUS206338</name>
</gene>
<feature type="non-terminal residue" evidence="1">
    <location>
        <position position="101"/>
    </location>
</feature>
<dbReference type="AlphaFoldDB" id="A0A382ETL2"/>
<evidence type="ECO:0000313" key="1">
    <source>
        <dbReference type="EMBL" id="SVB53484.1"/>
    </source>
</evidence>
<proteinExistence type="predicted"/>
<protein>
    <submittedName>
        <fullName evidence="1">Uncharacterized protein</fullName>
    </submittedName>
</protein>
<dbReference type="EMBL" id="UINC01046015">
    <property type="protein sequence ID" value="SVB53484.1"/>
    <property type="molecule type" value="Genomic_DNA"/>
</dbReference>
<accession>A0A382ETL2</accession>
<organism evidence="1">
    <name type="scientific">marine metagenome</name>
    <dbReference type="NCBI Taxonomy" id="408172"/>
    <lineage>
        <taxon>unclassified sequences</taxon>
        <taxon>metagenomes</taxon>
        <taxon>ecological metagenomes</taxon>
    </lineage>
</organism>
<sequence length="101" mass="11829">MITHLEESLVRLSRGVVLDIKQNELIMKTIQNQLNGLYDLVADNYINTRFEPDRYERDYVKEHKIYKDETYETDHFVALIDEGTNMVTTSQTVVGYDPDKA</sequence>
<reference evidence="1" key="1">
    <citation type="submission" date="2018-05" db="EMBL/GenBank/DDBJ databases">
        <authorList>
            <person name="Lanie J.A."/>
            <person name="Ng W.-L."/>
            <person name="Kazmierczak K.M."/>
            <person name="Andrzejewski T.M."/>
            <person name="Davidsen T.M."/>
            <person name="Wayne K.J."/>
            <person name="Tettelin H."/>
            <person name="Glass J.I."/>
            <person name="Rusch D."/>
            <person name="Podicherti R."/>
            <person name="Tsui H.-C.T."/>
            <person name="Winkler M.E."/>
        </authorList>
    </citation>
    <scope>NUCLEOTIDE SEQUENCE</scope>
</reference>